<feature type="signal peptide" evidence="3">
    <location>
        <begin position="1"/>
        <end position="35"/>
    </location>
</feature>
<feature type="domain" description="SGNH hydrolase-type esterase" evidence="4">
    <location>
        <begin position="42"/>
        <end position="257"/>
    </location>
</feature>
<dbReference type="CDD" id="cd01823">
    <property type="entry name" value="SEST_like"/>
    <property type="match status" value="1"/>
</dbReference>
<keyword evidence="2" id="KW-1015">Disulfide bond</keyword>
<dbReference type="InterPro" id="IPR037460">
    <property type="entry name" value="SEST-like"/>
</dbReference>
<evidence type="ECO:0000313" key="5">
    <source>
        <dbReference type="EMBL" id="RZQ60756.1"/>
    </source>
</evidence>
<organism evidence="5 6">
    <name type="scientific">Amycolatopsis suaedae</name>
    <dbReference type="NCBI Taxonomy" id="2510978"/>
    <lineage>
        <taxon>Bacteria</taxon>
        <taxon>Bacillati</taxon>
        <taxon>Actinomycetota</taxon>
        <taxon>Actinomycetes</taxon>
        <taxon>Pseudonocardiales</taxon>
        <taxon>Pseudonocardiaceae</taxon>
        <taxon>Amycolatopsis</taxon>
    </lineage>
</organism>
<keyword evidence="6" id="KW-1185">Reference proteome</keyword>
<evidence type="ECO:0000256" key="1">
    <source>
        <dbReference type="PIRSR" id="PIRSR637460-1"/>
    </source>
</evidence>
<keyword evidence="5" id="KW-0378">Hydrolase</keyword>
<feature type="disulfide bond" evidence="2">
    <location>
        <begin position="62"/>
        <end position="86"/>
    </location>
</feature>
<dbReference type="PANTHER" id="PTHR37981">
    <property type="entry name" value="LIPASE 2"/>
    <property type="match status" value="1"/>
</dbReference>
<gene>
    <name evidence="5" type="ORF">EWH70_26980</name>
</gene>
<comment type="caution">
    <text evidence="5">The sequence shown here is derived from an EMBL/GenBank/DDBJ whole genome shotgun (WGS) entry which is preliminary data.</text>
</comment>
<evidence type="ECO:0000259" key="4">
    <source>
        <dbReference type="Pfam" id="PF13472"/>
    </source>
</evidence>
<dbReference type="AlphaFoldDB" id="A0A4Q7J2I2"/>
<dbReference type="OrthoDB" id="5503950at2"/>
<reference evidence="5 6" key="1">
    <citation type="submission" date="2019-02" db="EMBL/GenBank/DDBJ databases">
        <title>Draft genome sequence of Amycolatopsis sp. 8-3EHSu isolated from roots of Suaeda maritima.</title>
        <authorList>
            <person name="Duangmal K."/>
            <person name="Chantavorakit T."/>
        </authorList>
    </citation>
    <scope>NUCLEOTIDE SEQUENCE [LARGE SCALE GENOMIC DNA]</scope>
    <source>
        <strain evidence="5 6">8-3EHSu</strain>
    </source>
</reference>
<dbReference type="Proteomes" id="UP000292003">
    <property type="component" value="Unassembled WGS sequence"/>
</dbReference>
<name>A0A4Q7J2I2_9PSEU</name>
<dbReference type="PANTHER" id="PTHR37981:SF1">
    <property type="entry name" value="SGNH HYDROLASE-TYPE ESTERASE DOMAIN-CONTAINING PROTEIN"/>
    <property type="match status" value="1"/>
</dbReference>
<dbReference type="Gene3D" id="3.40.50.1110">
    <property type="entry name" value="SGNH hydrolase"/>
    <property type="match status" value="1"/>
</dbReference>
<accession>A0A4Q7J2I2</accession>
<dbReference type="Pfam" id="PF13472">
    <property type="entry name" value="Lipase_GDSL_2"/>
    <property type="match status" value="1"/>
</dbReference>
<dbReference type="EMBL" id="SFCC01000015">
    <property type="protein sequence ID" value="RZQ60756.1"/>
    <property type="molecule type" value="Genomic_DNA"/>
</dbReference>
<keyword evidence="3" id="KW-0732">Signal</keyword>
<dbReference type="RefSeq" id="WP_130478329.1">
    <property type="nucleotide sequence ID" value="NZ_SFCC01000015.1"/>
</dbReference>
<evidence type="ECO:0000313" key="6">
    <source>
        <dbReference type="Proteomes" id="UP000292003"/>
    </source>
</evidence>
<dbReference type="GO" id="GO:0019433">
    <property type="term" value="P:triglyceride catabolic process"/>
    <property type="evidence" value="ECO:0007669"/>
    <property type="project" value="TreeGrafter"/>
</dbReference>
<evidence type="ECO:0000256" key="2">
    <source>
        <dbReference type="PIRSR" id="PIRSR637460-2"/>
    </source>
</evidence>
<feature type="disulfide bond" evidence="2">
    <location>
        <begin position="126"/>
        <end position="134"/>
    </location>
</feature>
<dbReference type="InterPro" id="IPR013830">
    <property type="entry name" value="SGNH_hydro"/>
</dbReference>
<feature type="disulfide bond" evidence="2">
    <location>
        <begin position="184"/>
        <end position="231"/>
    </location>
</feature>
<dbReference type="SUPFAM" id="SSF52266">
    <property type="entry name" value="SGNH hydrolase"/>
    <property type="match status" value="1"/>
</dbReference>
<feature type="active site" description="Nucleophile" evidence="1">
    <location>
        <position position="46"/>
    </location>
</feature>
<dbReference type="InterPro" id="IPR036514">
    <property type="entry name" value="SGNH_hydro_sf"/>
</dbReference>
<feature type="active site" evidence="1">
    <location>
        <position position="249"/>
    </location>
</feature>
<feature type="chain" id="PRO_5020676062" evidence="3">
    <location>
        <begin position="36"/>
        <end position="268"/>
    </location>
</feature>
<protein>
    <submittedName>
        <fullName evidence="5">SGNH/GDSL hydrolase family protein</fullName>
    </submittedName>
</protein>
<evidence type="ECO:0000256" key="3">
    <source>
        <dbReference type="SAM" id="SignalP"/>
    </source>
</evidence>
<dbReference type="GO" id="GO:0004806">
    <property type="term" value="F:triacylglycerol lipase activity"/>
    <property type="evidence" value="ECO:0007669"/>
    <property type="project" value="TreeGrafter"/>
</dbReference>
<sequence length="268" mass="27693">MVAHARKSTLSLLRAFAVVVAAAFGLLGLAVPASAAATNYVALGDSYSSGLGAGSYGNSGACKRSSNAYPELWAKAHSATLSFLACSGARTGDVLNQLNNVSSSATMVTVSVGGNDAGFADVMADCTLGSDSACVNRVNEAKNYANNTLPGLLNGVYSKIKQKAPNAKVYVLGYPRFYKVPGSCNVGLSDTKRAAINSGADTLASVTSARARAAGFTFVDVRGVFTGHEICSADWWLKSLSWPVEESYHPNVNGQRLGYLAALNSATG</sequence>
<proteinExistence type="predicted"/>